<gene>
    <name evidence="2" type="ORF">PND83_13175</name>
</gene>
<sequence length="100" mass="11390">MKLSKLEQESIILYNEEESTASIYTHDPKLKRKLKRLAEKYPDKVYPDKAVHAGAVSYAVPKSCVSVREPFSDERRRAASERAKNAGYTPPARSIYSENE</sequence>
<dbReference type="Proteomes" id="UP001211006">
    <property type="component" value="Unassembled WGS sequence"/>
</dbReference>
<protein>
    <submittedName>
        <fullName evidence="2">Immunoglobulin</fullName>
    </submittedName>
</protein>
<reference evidence="2" key="1">
    <citation type="submission" date="2023-01" db="EMBL/GenBank/DDBJ databases">
        <title>Human gut microbiome strain richness.</title>
        <authorList>
            <person name="Chen-Liaw A."/>
        </authorList>
    </citation>
    <scope>NUCLEOTIDE SEQUENCE</scope>
    <source>
        <strain evidence="2">2225st1_A6_2225SCRN_200828</strain>
    </source>
</reference>
<evidence type="ECO:0000256" key="1">
    <source>
        <dbReference type="SAM" id="MobiDB-lite"/>
    </source>
</evidence>
<proteinExistence type="predicted"/>
<evidence type="ECO:0000313" key="2">
    <source>
        <dbReference type="EMBL" id="MDB7906935.1"/>
    </source>
</evidence>
<comment type="caution">
    <text evidence="2">The sequence shown here is derived from an EMBL/GenBank/DDBJ whole genome shotgun (WGS) entry which is preliminary data.</text>
</comment>
<evidence type="ECO:0000313" key="3">
    <source>
        <dbReference type="Proteomes" id="UP001211006"/>
    </source>
</evidence>
<feature type="region of interest" description="Disordered" evidence="1">
    <location>
        <begin position="70"/>
        <end position="100"/>
    </location>
</feature>
<dbReference type="AlphaFoldDB" id="A0AAW6C477"/>
<organism evidence="2 3">
    <name type="scientific">Flavonifractor plautii</name>
    <name type="common">Fusobacterium plautii</name>
    <dbReference type="NCBI Taxonomy" id="292800"/>
    <lineage>
        <taxon>Bacteria</taxon>
        <taxon>Bacillati</taxon>
        <taxon>Bacillota</taxon>
        <taxon>Clostridia</taxon>
        <taxon>Eubacteriales</taxon>
        <taxon>Oscillospiraceae</taxon>
        <taxon>Flavonifractor</taxon>
    </lineage>
</organism>
<dbReference type="RefSeq" id="WP_256264072.1">
    <property type="nucleotide sequence ID" value="NZ_JAQLWN010000017.1"/>
</dbReference>
<feature type="compositionally biased region" description="Basic and acidic residues" evidence="1">
    <location>
        <begin position="70"/>
        <end position="84"/>
    </location>
</feature>
<dbReference type="EMBL" id="JAQLWO010000014">
    <property type="protein sequence ID" value="MDB7906935.1"/>
    <property type="molecule type" value="Genomic_DNA"/>
</dbReference>
<name>A0AAW6C477_FLAPL</name>
<accession>A0AAW6C477</accession>